<comment type="caution">
    <text evidence="2">The sequence shown here is derived from an EMBL/GenBank/DDBJ whole genome shotgun (WGS) entry which is preliminary data.</text>
</comment>
<sequence>MVFDVSVALNLILFIALFPITFFWLRRAWRIVVKRDFSEVALKRGEPPANPAPYAPFAAAINMVGAGVILFVIYGVVVHQVEFDTWTAIAGSTIWMKFIADFILSRQAHPIVIKKRNKAGGTAGEAGK</sequence>
<evidence type="ECO:0008006" key="4">
    <source>
        <dbReference type="Google" id="ProtNLM"/>
    </source>
</evidence>
<reference evidence="2 3" key="1">
    <citation type="submission" date="2018-06" db="EMBL/GenBank/DDBJ databases">
        <title>Azoarcus communis strain SWub3 genome.</title>
        <authorList>
            <person name="Zorraquino Salvo V."/>
            <person name="Toubiana D."/>
            <person name="Blumwald E."/>
        </authorList>
    </citation>
    <scope>NUCLEOTIDE SEQUENCE [LARGE SCALE GENOMIC DNA]</scope>
    <source>
        <strain evidence="2 3">SWub3</strain>
    </source>
</reference>
<dbReference type="Proteomes" id="UP000248259">
    <property type="component" value="Unassembled WGS sequence"/>
</dbReference>
<evidence type="ECO:0000313" key="3">
    <source>
        <dbReference type="Proteomes" id="UP000248259"/>
    </source>
</evidence>
<keyword evidence="1" id="KW-1133">Transmembrane helix</keyword>
<keyword evidence="3" id="KW-1185">Reference proteome</keyword>
<protein>
    <recommendedName>
        <fullName evidence="4">SdpI family protein</fullName>
    </recommendedName>
</protein>
<dbReference type="AlphaFoldDB" id="A0A323V207"/>
<evidence type="ECO:0000313" key="2">
    <source>
        <dbReference type="EMBL" id="PZA18080.1"/>
    </source>
</evidence>
<organism evidence="2 3">
    <name type="scientific">Parazoarcus communis SWub3 = DSM 12120</name>
    <dbReference type="NCBI Taxonomy" id="1121029"/>
    <lineage>
        <taxon>Bacteria</taxon>
        <taxon>Pseudomonadati</taxon>
        <taxon>Pseudomonadota</taxon>
        <taxon>Betaproteobacteria</taxon>
        <taxon>Rhodocyclales</taxon>
        <taxon>Zoogloeaceae</taxon>
        <taxon>Parazoarcus</taxon>
    </lineage>
</organism>
<keyword evidence="1" id="KW-0472">Membrane</keyword>
<feature type="transmembrane region" description="Helical" evidence="1">
    <location>
        <begin position="54"/>
        <end position="77"/>
    </location>
</feature>
<feature type="transmembrane region" description="Helical" evidence="1">
    <location>
        <begin position="6"/>
        <end position="25"/>
    </location>
</feature>
<evidence type="ECO:0000256" key="1">
    <source>
        <dbReference type="SAM" id="Phobius"/>
    </source>
</evidence>
<dbReference type="OrthoDB" id="5402100at2"/>
<dbReference type="RefSeq" id="WP_110522381.1">
    <property type="nucleotide sequence ID" value="NZ_QKOE01000001.1"/>
</dbReference>
<keyword evidence="1" id="KW-0812">Transmembrane</keyword>
<accession>A0A323V207</accession>
<proteinExistence type="predicted"/>
<name>A0A323V207_9RHOO</name>
<dbReference type="EMBL" id="QKOE01000001">
    <property type="protein sequence ID" value="PZA18080.1"/>
    <property type="molecule type" value="Genomic_DNA"/>
</dbReference>
<gene>
    <name evidence="2" type="ORF">DNK49_00605</name>
</gene>